<dbReference type="GO" id="GO:0046872">
    <property type="term" value="F:metal ion binding"/>
    <property type="evidence" value="ECO:0007669"/>
    <property type="project" value="UniProtKB-KW"/>
</dbReference>
<name>A0A9X3FP88_9LACT</name>
<dbReference type="Gene3D" id="3.30.70.140">
    <property type="entry name" value="Aspartate carbamoyltransferase regulatory subunit, N-terminal domain"/>
    <property type="match status" value="1"/>
</dbReference>
<evidence type="ECO:0000259" key="5">
    <source>
        <dbReference type="Pfam" id="PF02748"/>
    </source>
</evidence>
<accession>A0A9X3FP88</accession>
<dbReference type="SUPFAM" id="SSF54893">
    <property type="entry name" value="Aspartate carbamoyltransferase, Regulatory-chain, N-terminal domain"/>
    <property type="match status" value="1"/>
</dbReference>
<dbReference type="InterPro" id="IPR020542">
    <property type="entry name" value="Asp_carbamoyltrfase_reg_C"/>
</dbReference>
<evidence type="ECO:0000256" key="2">
    <source>
        <dbReference type="ARBA" id="ARBA00022833"/>
    </source>
</evidence>
<evidence type="ECO:0000256" key="3">
    <source>
        <dbReference type="ARBA" id="ARBA00022975"/>
    </source>
</evidence>
<dbReference type="SUPFAM" id="SSF57825">
    <property type="entry name" value="Aspartate carbamoyltransferase, Regulatory-chain, C-terminal domain"/>
    <property type="match status" value="1"/>
</dbReference>
<dbReference type="InterPro" id="IPR036793">
    <property type="entry name" value="Asp_carbatrfase_reg_N_sf"/>
</dbReference>
<evidence type="ECO:0000256" key="1">
    <source>
        <dbReference type="ARBA" id="ARBA00022723"/>
    </source>
</evidence>
<dbReference type="InterPro" id="IPR002801">
    <property type="entry name" value="Asp_carbamoylTrfase_reg"/>
</dbReference>
<protein>
    <submittedName>
        <fullName evidence="6">Aspartate carbamoyltransferase regulatory subunit</fullName>
    </submittedName>
</protein>
<dbReference type="Pfam" id="PF01948">
    <property type="entry name" value="PyrI"/>
    <property type="match status" value="1"/>
</dbReference>
<feature type="domain" description="Aspartate carbamoyltransferase regulatory subunit N-terminal" evidence="4">
    <location>
        <begin position="2"/>
        <end position="90"/>
    </location>
</feature>
<dbReference type="Pfam" id="PF02748">
    <property type="entry name" value="PyrI_C"/>
    <property type="match status" value="1"/>
</dbReference>
<evidence type="ECO:0000313" key="6">
    <source>
        <dbReference type="EMBL" id="MCZ0725439.1"/>
    </source>
</evidence>
<dbReference type="Gene3D" id="2.30.30.20">
    <property type="entry name" value="Aspartate carbamoyltransferase regulatory subunit, C-terminal domain"/>
    <property type="match status" value="1"/>
</dbReference>
<proteinExistence type="predicted"/>
<dbReference type="PANTHER" id="PTHR35805:SF1">
    <property type="entry name" value="ASPARTATE CARBAMOYLTRANSFERASE REGULATORY CHAIN"/>
    <property type="match status" value="1"/>
</dbReference>
<comment type="caution">
    <text evidence="6">The sequence shown here is derived from an EMBL/GenBank/DDBJ whole genome shotgun (WGS) entry which is preliminary data.</text>
</comment>
<dbReference type="GO" id="GO:0006207">
    <property type="term" value="P:'de novo' pyrimidine nucleobase biosynthetic process"/>
    <property type="evidence" value="ECO:0007669"/>
    <property type="project" value="InterPro"/>
</dbReference>
<keyword evidence="2" id="KW-0862">Zinc</keyword>
<dbReference type="RefSeq" id="WP_268751754.1">
    <property type="nucleotide sequence ID" value="NZ_JAPRFQ010000001.1"/>
</dbReference>
<organism evidence="6 7">
    <name type="scientific">Aerococcus kribbianus</name>
    <dbReference type="NCBI Taxonomy" id="2999064"/>
    <lineage>
        <taxon>Bacteria</taxon>
        <taxon>Bacillati</taxon>
        <taxon>Bacillota</taxon>
        <taxon>Bacilli</taxon>
        <taxon>Lactobacillales</taxon>
        <taxon>Aerococcaceae</taxon>
        <taxon>Aerococcus</taxon>
    </lineage>
</organism>
<evidence type="ECO:0000259" key="4">
    <source>
        <dbReference type="Pfam" id="PF01948"/>
    </source>
</evidence>
<keyword evidence="7" id="KW-1185">Reference proteome</keyword>
<dbReference type="EMBL" id="JAPRFR010000001">
    <property type="protein sequence ID" value="MCZ0725439.1"/>
    <property type="molecule type" value="Genomic_DNA"/>
</dbReference>
<sequence>MLEITAIGSGIVIDHIKAGQGIKIFRTLKLDQADFAVALITNASSEKMGRKDIIKIEKTIDLDLDLLGLFGQEITANIIQNEEIIDKKTIQLPQTITSVLTCKNPRCISNHERQVTSRFDRVEEASNQYICHYCDQPYEWEDA</sequence>
<evidence type="ECO:0000313" key="7">
    <source>
        <dbReference type="Proteomes" id="UP001146670"/>
    </source>
</evidence>
<keyword evidence="1" id="KW-0479">Metal-binding</keyword>
<keyword evidence="3" id="KW-0665">Pyrimidine biosynthesis</keyword>
<dbReference type="InterPro" id="IPR020545">
    <property type="entry name" value="Asp_carbamoyltransf_reg_N"/>
</dbReference>
<dbReference type="AlphaFoldDB" id="A0A9X3FP88"/>
<dbReference type="Proteomes" id="UP001146670">
    <property type="component" value="Unassembled WGS sequence"/>
</dbReference>
<dbReference type="InterPro" id="IPR036792">
    <property type="entry name" value="Asp_carbatrfase_reg_C_sf"/>
</dbReference>
<dbReference type="NCBIfam" id="NF002063">
    <property type="entry name" value="PRK00893.1-3"/>
    <property type="match status" value="1"/>
</dbReference>
<reference evidence="6" key="1">
    <citation type="submission" date="2022-12" db="EMBL/GenBank/DDBJ databases">
        <title>Description and comparative metabolic analysis of Aerococcus sp. nov., isolated from the feces of a pig.</title>
        <authorList>
            <person name="Chang Y.-H."/>
        </authorList>
    </citation>
    <scope>NUCLEOTIDE SEQUENCE</scope>
    <source>
        <strain evidence="6">YH-aer222</strain>
    </source>
</reference>
<dbReference type="GO" id="GO:0009347">
    <property type="term" value="C:aspartate carbamoyltransferase complex"/>
    <property type="evidence" value="ECO:0007669"/>
    <property type="project" value="InterPro"/>
</dbReference>
<dbReference type="PANTHER" id="PTHR35805">
    <property type="entry name" value="ASPARTATE CARBAMOYLTRANSFERASE REGULATORY CHAIN"/>
    <property type="match status" value="1"/>
</dbReference>
<feature type="domain" description="Aspartate carbamoyltransferase regulatory subunit C-terminal" evidence="5">
    <location>
        <begin position="96"/>
        <end position="139"/>
    </location>
</feature>
<gene>
    <name evidence="6" type="ORF">OW157_02515</name>
</gene>
<dbReference type="GO" id="GO:0006221">
    <property type="term" value="P:pyrimidine nucleotide biosynthetic process"/>
    <property type="evidence" value="ECO:0007669"/>
    <property type="project" value="UniProtKB-KW"/>
</dbReference>